<dbReference type="EMBL" id="JBAHYK010000245">
    <property type="protein sequence ID" value="KAL0576125.1"/>
    <property type="molecule type" value="Genomic_DNA"/>
</dbReference>
<dbReference type="Proteomes" id="UP001465976">
    <property type="component" value="Unassembled WGS sequence"/>
</dbReference>
<feature type="compositionally biased region" description="Acidic residues" evidence="2">
    <location>
        <begin position="23"/>
        <end position="33"/>
    </location>
</feature>
<feature type="region of interest" description="Disordered" evidence="2">
    <location>
        <begin position="546"/>
        <end position="587"/>
    </location>
</feature>
<dbReference type="PANTHER" id="PTHR46910">
    <property type="entry name" value="TRANSCRIPTION FACTOR PDR1"/>
    <property type="match status" value="1"/>
</dbReference>
<dbReference type="InterPro" id="IPR007219">
    <property type="entry name" value="XnlR_reg_dom"/>
</dbReference>
<keyword evidence="1" id="KW-0539">Nucleus</keyword>
<evidence type="ECO:0000313" key="4">
    <source>
        <dbReference type="EMBL" id="KAL0576125.1"/>
    </source>
</evidence>
<evidence type="ECO:0000313" key="5">
    <source>
        <dbReference type="Proteomes" id="UP001465976"/>
    </source>
</evidence>
<accession>A0ABR3FL47</accession>
<name>A0ABR3FL47_9AGAR</name>
<evidence type="ECO:0000256" key="2">
    <source>
        <dbReference type="SAM" id="MobiDB-lite"/>
    </source>
</evidence>
<protein>
    <submittedName>
        <fullName evidence="4">Gypsy retrotransposon integrase-like protein 1</fullName>
    </submittedName>
</protein>
<comment type="caution">
    <text evidence="4">The sequence shown here is derived from an EMBL/GenBank/DDBJ whole genome shotgun (WGS) entry which is preliminary data.</text>
</comment>
<dbReference type="SMART" id="SM00906">
    <property type="entry name" value="Fungal_trans"/>
    <property type="match status" value="1"/>
</dbReference>
<keyword evidence="5" id="KW-1185">Reference proteome</keyword>
<sequence length="694" mass="77500">MNSSPGSAASGPSYPYASAASPSDDEEEEDVQVEDTAIADPMKRLDIGAGAKEETYHGRTSDMVFIRSALSAKAEYSSAGSKDTNKDSKRPEFWETFPWQRLISQPEPSLHFPSPELLSLLMGHFFDDYHTMFPLLHRPIFEKHVANRRHLADARFGLLLLSVCAIGSRYVDANDPRVLAEGALDPSESGTSKKHSLGWKWYRQIGYRALEPNVFSRPDVCQLQLVVNCIMFLQPTSTPEMCWILLGHGVRHALGVGVHRKSFRGGPGNVSADRELWKRAFWCLVTIDIFMSAFLGRPRATNPAEYDIELPLECDDEYWDHPDPQYNFQQPSGKPSIMSPYTQALKLTDIFGFVQQTIQAVRKPRGIPSSEQEQIAIKEFDRALEEWIDNIPDHLRWNPHMHKENKLYFNQSCALHVNYYWVQIQVHRSFIRGQAPRDKAMAFSSLAICANAARSCSHVMELQAREGGLHMPLPGTQMALFNAAIVLLLNIWRGKSVGITPDPAKELNDVYKCVNVLRTYEERWQISGRLCDILMELVSFSDLGPASSLSSNLKRPRSPELSTGEPLQSESRSGAGTSEPVNSGQQHWGEGFSSGLPLYTKDLGRLPLHGTTSDMFGDSLRDTNSWTSSQGSLDPSLSESWSIEATSQPSCNGAALTMWSGTPGEYGWEDWSSYISTIDDILRSSLDRPSSSGV</sequence>
<feature type="compositionally biased region" description="Polar residues" evidence="2">
    <location>
        <begin position="565"/>
        <end position="586"/>
    </location>
</feature>
<feature type="region of interest" description="Disordered" evidence="2">
    <location>
        <begin position="1"/>
        <end position="46"/>
    </location>
</feature>
<dbReference type="CDD" id="cd12148">
    <property type="entry name" value="fungal_TF_MHR"/>
    <property type="match status" value="1"/>
</dbReference>
<reference evidence="4 5" key="1">
    <citation type="submission" date="2024-02" db="EMBL/GenBank/DDBJ databases">
        <title>A draft genome for the cacao thread blight pathogen Marasmius crinis-equi.</title>
        <authorList>
            <person name="Cohen S.P."/>
            <person name="Baruah I.K."/>
            <person name="Amoako-Attah I."/>
            <person name="Bukari Y."/>
            <person name="Meinhardt L.W."/>
            <person name="Bailey B.A."/>
        </authorList>
    </citation>
    <scope>NUCLEOTIDE SEQUENCE [LARGE SCALE GENOMIC DNA]</scope>
    <source>
        <strain evidence="4 5">GH-76</strain>
    </source>
</reference>
<evidence type="ECO:0000259" key="3">
    <source>
        <dbReference type="SMART" id="SM00906"/>
    </source>
</evidence>
<evidence type="ECO:0000256" key="1">
    <source>
        <dbReference type="ARBA" id="ARBA00023242"/>
    </source>
</evidence>
<dbReference type="PANTHER" id="PTHR46910:SF38">
    <property type="entry name" value="ZN(2)-C6 FUNGAL-TYPE DOMAIN-CONTAINING PROTEIN"/>
    <property type="match status" value="1"/>
</dbReference>
<dbReference type="InterPro" id="IPR050987">
    <property type="entry name" value="AtrR-like"/>
</dbReference>
<gene>
    <name evidence="4" type="primary">GIN1_11</name>
    <name evidence="4" type="ORF">V5O48_005843</name>
</gene>
<proteinExistence type="predicted"/>
<organism evidence="4 5">
    <name type="scientific">Marasmius crinis-equi</name>
    <dbReference type="NCBI Taxonomy" id="585013"/>
    <lineage>
        <taxon>Eukaryota</taxon>
        <taxon>Fungi</taxon>
        <taxon>Dikarya</taxon>
        <taxon>Basidiomycota</taxon>
        <taxon>Agaricomycotina</taxon>
        <taxon>Agaricomycetes</taxon>
        <taxon>Agaricomycetidae</taxon>
        <taxon>Agaricales</taxon>
        <taxon>Marasmiineae</taxon>
        <taxon>Marasmiaceae</taxon>
        <taxon>Marasmius</taxon>
    </lineage>
</organism>
<feature type="compositionally biased region" description="Low complexity" evidence="2">
    <location>
        <begin position="1"/>
        <end position="22"/>
    </location>
</feature>
<feature type="domain" description="Xylanolytic transcriptional activator regulatory" evidence="3">
    <location>
        <begin position="242"/>
        <end position="317"/>
    </location>
</feature>
<dbReference type="Pfam" id="PF04082">
    <property type="entry name" value="Fungal_trans"/>
    <property type="match status" value="1"/>
</dbReference>